<feature type="domain" description="Endonuclease/exonuclease/phosphatase" evidence="6">
    <location>
        <begin position="4"/>
        <end position="158"/>
    </location>
</feature>
<accession>A0A9W7JH97</accession>
<name>A0A9W7JH97_HIBTR</name>
<dbReference type="AlphaFoldDB" id="A0A9W7JH97"/>
<evidence type="ECO:0000256" key="4">
    <source>
        <dbReference type="ARBA" id="ARBA00022801"/>
    </source>
</evidence>
<keyword evidence="4" id="KW-0378">Hydrolase</keyword>
<proteinExistence type="inferred from homology"/>
<dbReference type="EMBL" id="BSYR01000077">
    <property type="protein sequence ID" value="GMJ15322.1"/>
    <property type="molecule type" value="Genomic_DNA"/>
</dbReference>
<evidence type="ECO:0000256" key="2">
    <source>
        <dbReference type="ARBA" id="ARBA00007092"/>
    </source>
</evidence>
<dbReference type="GO" id="GO:0046872">
    <property type="term" value="F:metal ion binding"/>
    <property type="evidence" value="ECO:0007669"/>
    <property type="project" value="UniProtKB-KW"/>
</dbReference>
<organism evidence="7 8">
    <name type="scientific">Hibiscus trionum</name>
    <name type="common">Flower of an hour</name>
    <dbReference type="NCBI Taxonomy" id="183268"/>
    <lineage>
        <taxon>Eukaryota</taxon>
        <taxon>Viridiplantae</taxon>
        <taxon>Streptophyta</taxon>
        <taxon>Embryophyta</taxon>
        <taxon>Tracheophyta</taxon>
        <taxon>Spermatophyta</taxon>
        <taxon>Magnoliopsida</taxon>
        <taxon>eudicotyledons</taxon>
        <taxon>Gunneridae</taxon>
        <taxon>Pentapetalae</taxon>
        <taxon>rosids</taxon>
        <taxon>malvids</taxon>
        <taxon>Malvales</taxon>
        <taxon>Malvaceae</taxon>
        <taxon>Malvoideae</taxon>
        <taxon>Hibiscus</taxon>
    </lineage>
</organism>
<gene>
    <name evidence="7" type="ORF">HRI_005201400</name>
</gene>
<protein>
    <recommendedName>
        <fullName evidence="6">Endonuclease/exonuclease/phosphatase domain-containing protein</fullName>
    </recommendedName>
</protein>
<keyword evidence="3" id="KW-0479">Metal-binding</keyword>
<evidence type="ECO:0000256" key="3">
    <source>
        <dbReference type="ARBA" id="ARBA00022723"/>
    </source>
</evidence>
<comment type="caution">
    <text evidence="7">The sequence shown here is derived from an EMBL/GenBank/DDBJ whole genome shotgun (WGS) entry which is preliminary data.</text>
</comment>
<dbReference type="PANTHER" id="PTHR22748:SF11">
    <property type="entry name" value="OS07G0184032 PROTEIN"/>
    <property type="match status" value="1"/>
</dbReference>
<dbReference type="GO" id="GO:0003906">
    <property type="term" value="F:DNA-(apurinic or apyrimidinic site) endonuclease activity"/>
    <property type="evidence" value="ECO:0007669"/>
    <property type="project" value="TreeGrafter"/>
</dbReference>
<dbReference type="Gene3D" id="3.60.10.10">
    <property type="entry name" value="Endonuclease/exonuclease/phosphatase"/>
    <property type="match status" value="1"/>
</dbReference>
<dbReference type="InterPro" id="IPR036691">
    <property type="entry name" value="Endo/exonu/phosph_ase_sf"/>
</dbReference>
<dbReference type="GO" id="GO:0008081">
    <property type="term" value="F:phosphoric diester hydrolase activity"/>
    <property type="evidence" value="ECO:0007669"/>
    <property type="project" value="TreeGrafter"/>
</dbReference>
<keyword evidence="8" id="KW-1185">Reference proteome</keyword>
<dbReference type="GO" id="GO:0006284">
    <property type="term" value="P:base-excision repair"/>
    <property type="evidence" value="ECO:0007669"/>
    <property type="project" value="TreeGrafter"/>
</dbReference>
<dbReference type="Pfam" id="PF03372">
    <property type="entry name" value="Exo_endo_phos"/>
    <property type="match status" value="1"/>
</dbReference>
<sequence>MRILTWNIRGLNSDTKTTAVRNLTREHRVKVMFLQETKMELIREPTIRKIWYDDDFGFIFSASTGKSEGLLSIWEKSIFQPDKVIVKPSFIYLSGKWCNEKWKLALVNIYSPNAPSDQVQLWKELLELKNMDEALWLLGGDFNATISRDERAGCCGNSFSSVNFINLSRKDISLIYR</sequence>
<evidence type="ECO:0000313" key="8">
    <source>
        <dbReference type="Proteomes" id="UP001165190"/>
    </source>
</evidence>
<evidence type="ECO:0000256" key="5">
    <source>
        <dbReference type="ARBA" id="ARBA00022842"/>
    </source>
</evidence>
<reference evidence="7" key="1">
    <citation type="submission" date="2023-05" db="EMBL/GenBank/DDBJ databases">
        <title>Genome and transcriptome analyses reveal genes involved in the formation of fine ridges on petal epidermal cells in Hibiscus trionum.</title>
        <authorList>
            <person name="Koshimizu S."/>
            <person name="Masuda S."/>
            <person name="Ishii T."/>
            <person name="Shirasu K."/>
            <person name="Hoshino A."/>
            <person name="Arita M."/>
        </authorList>
    </citation>
    <scope>NUCLEOTIDE SEQUENCE</scope>
    <source>
        <strain evidence="7">Hamamatsu line</strain>
    </source>
</reference>
<dbReference type="GO" id="GO:0008311">
    <property type="term" value="F:double-stranded DNA 3'-5' DNA exonuclease activity"/>
    <property type="evidence" value="ECO:0007669"/>
    <property type="project" value="TreeGrafter"/>
</dbReference>
<evidence type="ECO:0000259" key="6">
    <source>
        <dbReference type="Pfam" id="PF03372"/>
    </source>
</evidence>
<dbReference type="OrthoDB" id="1881450at2759"/>
<dbReference type="GO" id="GO:0005634">
    <property type="term" value="C:nucleus"/>
    <property type="evidence" value="ECO:0007669"/>
    <property type="project" value="TreeGrafter"/>
</dbReference>
<dbReference type="InterPro" id="IPR004808">
    <property type="entry name" value="AP_endonuc_1"/>
</dbReference>
<dbReference type="PANTHER" id="PTHR22748">
    <property type="entry name" value="AP ENDONUCLEASE"/>
    <property type="match status" value="1"/>
</dbReference>
<evidence type="ECO:0000256" key="1">
    <source>
        <dbReference type="ARBA" id="ARBA00001946"/>
    </source>
</evidence>
<dbReference type="Proteomes" id="UP001165190">
    <property type="component" value="Unassembled WGS sequence"/>
</dbReference>
<keyword evidence="5" id="KW-0460">Magnesium</keyword>
<dbReference type="SUPFAM" id="SSF56219">
    <property type="entry name" value="DNase I-like"/>
    <property type="match status" value="1"/>
</dbReference>
<dbReference type="InterPro" id="IPR005135">
    <property type="entry name" value="Endo/exonuclease/phosphatase"/>
</dbReference>
<comment type="similarity">
    <text evidence="2">Belongs to the DNA repair enzymes AP/ExoA family.</text>
</comment>
<evidence type="ECO:0000313" key="7">
    <source>
        <dbReference type="EMBL" id="GMJ15322.1"/>
    </source>
</evidence>
<comment type="cofactor">
    <cofactor evidence="1">
        <name>Mg(2+)</name>
        <dbReference type="ChEBI" id="CHEBI:18420"/>
    </cofactor>
</comment>